<name>A0A6P2T7X3_9BURK</name>
<proteinExistence type="predicted"/>
<keyword evidence="2" id="KW-0449">Lipoprotein</keyword>
<gene>
    <name evidence="2" type="ORF">BLA13014_08256</name>
</gene>
<evidence type="ECO:0000256" key="1">
    <source>
        <dbReference type="SAM" id="SignalP"/>
    </source>
</evidence>
<dbReference type="Proteomes" id="UP000494261">
    <property type="component" value="Unassembled WGS sequence"/>
</dbReference>
<feature type="chain" id="PRO_5027034830" evidence="1">
    <location>
        <begin position="21"/>
        <end position="130"/>
    </location>
</feature>
<evidence type="ECO:0000313" key="2">
    <source>
        <dbReference type="EMBL" id="VWC53751.1"/>
    </source>
</evidence>
<dbReference type="AlphaFoldDB" id="A0A6P2T7X3"/>
<dbReference type="EMBL" id="CABVQC010000121">
    <property type="protein sequence ID" value="VWC53751.1"/>
    <property type="molecule type" value="Genomic_DNA"/>
</dbReference>
<reference evidence="2 3" key="1">
    <citation type="submission" date="2019-09" db="EMBL/GenBank/DDBJ databases">
        <authorList>
            <person name="Depoorter E."/>
        </authorList>
    </citation>
    <scope>NUCLEOTIDE SEQUENCE [LARGE SCALE GENOMIC DNA]</scope>
    <source>
        <strain evidence="2">LMG 13014</strain>
    </source>
</reference>
<dbReference type="PROSITE" id="PS51257">
    <property type="entry name" value="PROKAR_LIPOPROTEIN"/>
    <property type="match status" value="1"/>
</dbReference>
<organism evidence="2 3">
    <name type="scientific">Burkholderia aenigmatica</name>
    <dbReference type="NCBI Taxonomy" id="2015348"/>
    <lineage>
        <taxon>Bacteria</taxon>
        <taxon>Pseudomonadati</taxon>
        <taxon>Pseudomonadota</taxon>
        <taxon>Betaproteobacteria</taxon>
        <taxon>Burkholderiales</taxon>
        <taxon>Burkholderiaceae</taxon>
        <taxon>Burkholderia</taxon>
        <taxon>Burkholderia cepacia complex</taxon>
    </lineage>
</organism>
<accession>A0A6P2T7X3</accession>
<dbReference type="RefSeq" id="WP_175026626.1">
    <property type="nucleotide sequence ID" value="NZ_CABVQC010000121.1"/>
</dbReference>
<keyword evidence="1" id="KW-0732">Signal</keyword>
<evidence type="ECO:0000313" key="3">
    <source>
        <dbReference type="Proteomes" id="UP000494261"/>
    </source>
</evidence>
<feature type="signal peptide" evidence="1">
    <location>
        <begin position="1"/>
        <end position="20"/>
    </location>
</feature>
<protein>
    <submittedName>
        <fullName evidence="2">Putative phage lipoprotein</fullName>
    </submittedName>
</protein>
<sequence length="130" mass="12963">MLKKILAGFALGCACSIALAQSSIPFYIPSAKIAALNLTASSVQVNGTTVLSFGSSSVSVGIGASPPRATLDVGGPIKTLGYTVSTLPTGVAGMRAYVTDATSCTFMGSLTGGGSTVCPTFYNGTAWLAE</sequence>